<dbReference type="EMBL" id="CP036434">
    <property type="protein sequence ID" value="QDV06717.1"/>
    <property type="molecule type" value="Genomic_DNA"/>
</dbReference>
<name>A0A518ERK4_9BACT</name>
<proteinExistence type="predicted"/>
<keyword evidence="3" id="KW-1185">Reference proteome</keyword>
<protein>
    <submittedName>
        <fullName evidence="2">Uncharacterized protein</fullName>
    </submittedName>
</protein>
<dbReference type="RefSeq" id="WP_145197136.1">
    <property type="nucleotide sequence ID" value="NZ_CP036434.1"/>
</dbReference>
<accession>A0A518ERK4</accession>
<keyword evidence="1" id="KW-0812">Transmembrane</keyword>
<sequence length="66" mass="7259">MFSTLKNFPGYLAFGGVVLALYLWLEMTGVAFGGAKAPQKMDPNQIRSSSPGSWTYIYWAHGSRGK</sequence>
<evidence type="ECO:0000313" key="3">
    <source>
        <dbReference type="Proteomes" id="UP000320390"/>
    </source>
</evidence>
<dbReference type="Proteomes" id="UP000320390">
    <property type="component" value="Chromosome"/>
</dbReference>
<evidence type="ECO:0000313" key="2">
    <source>
        <dbReference type="EMBL" id="QDV06717.1"/>
    </source>
</evidence>
<keyword evidence="1" id="KW-0472">Membrane</keyword>
<organism evidence="2 3">
    <name type="scientific">Saltatorellus ferox</name>
    <dbReference type="NCBI Taxonomy" id="2528018"/>
    <lineage>
        <taxon>Bacteria</taxon>
        <taxon>Pseudomonadati</taxon>
        <taxon>Planctomycetota</taxon>
        <taxon>Planctomycetia</taxon>
        <taxon>Planctomycetia incertae sedis</taxon>
        <taxon>Saltatorellus</taxon>
    </lineage>
</organism>
<keyword evidence="1" id="KW-1133">Transmembrane helix</keyword>
<gene>
    <name evidence="2" type="ORF">Poly30_22320</name>
</gene>
<reference evidence="2 3" key="1">
    <citation type="submission" date="2019-02" db="EMBL/GenBank/DDBJ databases">
        <title>Deep-cultivation of Planctomycetes and their phenomic and genomic characterization uncovers novel biology.</title>
        <authorList>
            <person name="Wiegand S."/>
            <person name="Jogler M."/>
            <person name="Boedeker C."/>
            <person name="Pinto D."/>
            <person name="Vollmers J."/>
            <person name="Rivas-Marin E."/>
            <person name="Kohn T."/>
            <person name="Peeters S.H."/>
            <person name="Heuer A."/>
            <person name="Rast P."/>
            <person name="Oberbeckmann S."/>
            <person name="Bunk B."/>
            <person name="Jeske O."/>
            <person name="Meyerdierks A."/>
            <person name="Storesund J.E."/>
            <person name="Kallscheuer N."/>
            <person name="Luecker S."/>
            <person name="Lage O.M."/>
            <person name="Pohl T."/>
            <person name="Merkel B.J."/>
            <person name="Hornburger P."/>
            <person name="Mueller R.-W."/>
            <person name="Bruemmer F."/>
            <person name="Labrenz M."/>
            <person name="Spormann A.M."/>
            <person name="Op den Camp H."/>
            <person name="Overmann J."/>
            <person name="Amann R."/>
            <person name="Jetten M.S.M."/>
            <person name="Mascher T."/>
            <person name="Medema M.H."/>
            <person name="Devos D.P."/>
            <person name="Kaster A.-K."/>
            <person name="Ovreas L."/>
            <person name="Rohde M."/>
            <person name="Galperin M.Y."/>
            <person name="Jogler C."/>
        </authorList>
    </citation>
    <scope>NUCLEOTIDE SEQUENCE [LARGE SCALE GENOMIC DNA]</scope>
    <source>
        <strain evidence="2 3">Poly30</strain>
    </source>
</reference>
<feature type="transmembrane region" description="Helical" evidence="1">
    <location>
        <begin position="12"/>
        <end position="35"/>
    </location>
</feature>
<dbReference type="AlphaFoldDB" id="A0A518ERK4"/>
<evidence type="ECO:0000256" key="1">
    <source>
        <dbReference type="SAM" id="Phobius"/>
    </source>
</evidence>